<keyword evidence="2" id="KW-1185">Reference proteome</keyword>
<sequence>MTTTCRTCVTPINYIDCPTGGWWAHEQHPADEHDAVPAAWVDGDPLMEAIAETVWEHCAGEGTSLIVDDPRNIAATAAAVARRLAAASPVPPPADRAALRDRIADTVTPFLMNFSDEATAKVNAGEVATAVLAVLPEPTNQADEIERMRERRMASLRRADEINNELMEEVQRYAAGTERPVLWSVYNEMHKRALTAEARAAAMERAMESTAADALKHRGCHRDLMAQCLRAERAEAEVKELRRMAAEEQPASTAPLASGLPLVKGNCPACRHASLFLGTGGYPTCANHECPEPDAATTVLEQYANEAHPPTHTWKVESPRRDTWASWGATYDDRDWAAERYEEAVRHYPARPYRLVRATTTYTVEAAHQPDTEPQDAPPVEPHPTEADLRHALAVFDAFHGRTPARPAVGEQPETQEAFIPPAHYRRNDGVDCCVHAIPVGPDSCKACRELADDDRP</sequence>
<dbReference type="RefSeq" id="WP_189944049.1">
    <property type="nucleotide sequence ID" value="NZ_BMSX01000041.1"/>
</dbReference>
<name>A0A918FNP3_9ACTN</name>
<dbReference type="AlphaFoldDB" id="A0A918FNP3"/>
<reference evidence="1" key="2">
    <citation type="submission" date="2020-09" db="EMBL/GenBank/DDBJ databases">
        <authorList>
            <person name="Sun Q."/>
            <person name="Ohkuma M."/>
        </authorList>
    </citation>
    <scope>NUCLEOTIDE SEQUENCE</scope>
    <source>
        <strain evidence="1">JCM 4346</strain>
    </source>
</reference>
<comment type="caution">
    <text evidence="1">The sequence shown here is derived from an EMBL/GenBank/DDBJ whole genome shotgun (WGS) entry which is preliminary data.</text>
</comment>
<accession>A0A918FNP3</accession>
<dbReference type="EMBL" id="BMSX01000041">
    <property type="protein sequence ID" value="GGR61200.1"/>
    <property type="molecule type" value="Genomic_DNA"/>
</dbReference>
<evidence type="ECO:0000313" key="1">
    <source>
        <dbReference type="EMBL" id="GGR61200.1"/>
    </source>
</evidence>
<protein>
    <submittedName>
        <fullName evidence="1">Uncharacterized protein</fullName>
    </submittedName>
</protein>
<evidence type="ECO:0000313" key="2">
    <source>
        <dbReference type="Proteomes" id="UP000658320"/>
    </source>
</evidence>
<organism evidence="1 2">
    <name type="scientific">Streptomyces aurantiogriseus</name>
    <dbReference type="NCBI Taxonomy" id="66870"/>
    <lineage>
        <taxon>Bacteria</taxon>
        <taxon>Bacillati</taxon>
        <taxon>Actinomycetota</taxon>
        <taxon>Actinomycetes</taxon>
        <taxon>Kitasatosporales</taxon>
        <taxon>Streptomycetaceae</taxon>
        <taxon>Streptomyces</taxon>
    </lineage>
</organism>
<dbReference type="Proteomes" id="UP000658320">
    <property type="component" value="Unassembled WGS sequence"/>
</dbReference>
<gene>
    <name evidence="1" type="ORF">GCM10010251_92420</name>
</gene>
<reference evidence="1" key="1">
    <citation type="journal article" date="2014" name="Int. J. Syst. Evol. Microbiol.">
        <title>Complete genome sequence of Corynebacterium casei LMG S-19264T (=DSM 44701T), isolated from a smear-ripened cheese.</title>
        <authorList>
            <consortium name="US DOE Joint Genome Institute (JGI-PGF)"/>
            <person name="Walter F."/>
            <person name="Albersmeier A."/>
            <person name="Kalinowski J."/>
            <person name="Ruckert C."/>
        </authorList>
    </citation>
    <scope>NUCLEOTIDE SEQUENCE</scope>
    <source>
        <strain evidence="1">JCM 4346</strain>
    </source>
</reference>
<proteinExistence type="predicted"/>